<dbReference type="CDD" id="cd03177">
    <property type="entry name" value="GST_C_Delta_Epsilon"/>
    <property type="match status" value="1"/>
</dbReference>
<organism evidence="7 8">
    <name type="scientific">Drosophila arizonae</name>
    <name type="common">Fruit fly</name>
    <dbReference type="NCBI Taxonomy" id="7263"/>
    <lineage>
        <taxon>Eukaryota</taxon>
        <taxon>Metazoa</taxon>
        <taxon>Ecdysozoa</taxon>
        <taxon>Arthropoda</taxon>
        <taxon>Hexapoda</taxon>
        <taxon>Insecta</taxon>
        <taxon>Pterygota</taxon>
        <taxon>Neoptera</taxon>
        <taxon>Endopterygota</taxon>
        <taxon>Diptera</taxon>
        <taxon>Brachycera</taxon>
        <taxon>Muscomorpha</taxon>
        <taxon>Ephydroidea</taxon>
        <taxon>Drosophilidae</taxon>
        <taxon>Drosophila</taxon>
    </lineage>
</organism>
<dbReference type="InterPro" id="IPR040079">
    <property type="entry name" value="Glutathione_S-Trfase"/>
</dbReference>
<feature type="compositionally biased region" description="Basic and acidic residues" evidence="4">
    <location>
        <begin position="429"/>
        <end position="444"/>
    </location>
</feature>
<dbReference type="InterPro" id="IPR036249">
    <property type="entry name" value="Thioredoxin-like_sf"/>
</dbReference>
<feature type="region of interest" description="Disordered" evidence="4">
    <location>
        <begin position="429"/>
        <end position="478"/>
    </location>
</feature>
<dbReference type="InterPro" id="IPR036282">
    <property type="entry name" value="Glutathione-S-Trfase_C_sf"/>
</dbReference>
<evidence type="ECO:0000259" key="6">
    <source>
        <dbReference type="PROSITE" id="PS50405"/>
    </source>
</evidence>
<keyword evidence="2" id="KW-0863">Zinc-finger</keyword>
<evidence type="ECO:0000256" key="3">
    <source>
        <dbReference type="ARBA" id="ARBA00022833"/>
    </source>
</evidence>
<evidence type="ECO:0000256" key="4">
    <source>
        <dbReference type="SAM" id="MobiDB-lite"/>
    </source>
</evidence>
<feature type="domain" description="GST N-terminal" evidence="5">
    <location>
        <begin position="838"/>
        <end position="919"/>
    </location>
</feature>
<dbReference type="Pfam" id="PF02798">
    <property type="entry name" value="GST_N"/>
    <property type="match status" value="1"/>
</dbReference>
<dbReference type="InterPro" id="IPR004046">
    <property type="entry name" value="GST_C"/>
</dbReference>
<keyword evidence="3" id="KW-0862">Zinc</keyword>
<evidence type="ECO:0000259" key="5">
    <source>
        <dbReference type="PROSITE" id="PS50404"/>
    </source>
</evidence>
<feature type="compositionally biased region" description="Acidic residues" evidence="4">
    <location>
        <begin position="461"/>
        <end position="478"/>
    </location>
</feature>
<sequence length="1070" mass="122802">MDDNTDMDLSKVYVVRSAKGVDMLCVDDYLYHFDRIGKNNTYRWLCNRRKDKVTPCRSRISTIVPDPTDKSKHVVVDVIQAHVHPRCSSHEITKVSQRKRLSNMKMNDAYSSTQPKRARLYERAAAGLNPPEWISTNRENEALQYSFHLDFEDKDRVYMLRRRDGRVMVCIDGQLYYLAGKSYKGDLYRWTCVRKRDIECTAKICTEATLAGAHRLHLMESDAHIHPHYSADKLMQMFTRHQILLVDDDQTVEVLQECPNLEYFDPELSSGSQKGDDVGSIIIEDCEENYEVYMNLDNSQSALTETQPQEHPNPDNEMKWPNAADIIDNYVSPPDYDPLTETDLTKFTFLPSAKGRKVLCLDRHLFHFDSQSRANGHMFFTCIMRRDKQQSCHVRVTLDPVENGPEVLRINGEHTHKPDLQEIQRRINQQRKQEKLQEMTKQDGNDQPEQGDTARQSLGTEETDFESQDDLDTEEEADTVAEQVANYEKLKDQSLSSNASDGHQNVVMKKVIGIDGIKLEPEHPQAASMIVQYMNDGADNISAKIEILPNDLGAIEQPTTSTPKPQLTNLRKRRTNTAPNNNNNNNNNNAQLTSLPPDMDLTKICTLRSAKGSEMLCVDGYIYHAKNRGLISRNYWVCIKSRDPEINCKSRISTATQKDGSIRVLRVYNSHSHPFSEDDIKRRLFNEINKKNNKKLKFRPLHFIGKSLEQIKQEYGDLYVEQLNVSNLTDGIVVHKKPRNSAGSSQNSTTSISTTKIKREETLNSTALKHKLQAQEQVQEQHDFEEDVVVEDEEDIEEAPITDEGQFMTVEEDNTDAIIEVVEEVPEMENYGNIEPIYTMKLYAVSDGPPSLAVRMALKALGIQYQLINVDFCALEHRTPDYAKMNPQKEIPVLDDDGFHLSESIAIMQYLCDKYSPLSTLYPEDPTERALVNQRLCFNMNFYYAPISAHSMAPIFFDYERTPMTLKKVENALDVFETYLQRLGTKYAASENVTIADFALVSSTLCLEAIDFDFSPYPLVRKWYSTFKEEYPELWQIADSGMQEIIAFEHNPPDLSHMEHPFHPTRKPKA</sequence>
<keyword evidence="7" id="KW-1185">Reference proteome</keyword>
<reference evidence="7" key="2">
    <citation type="journal article" date="2016" name="G3 (Bethesda)">
        <title>Genome Evolution in Three Species of Cactophilic Drosophila.</title>
        <authorList>
            <person name="Sanchez-Flores A."/>
            <person name="Penazola F."/>
            <person name="Carpinteyro-Ponce J."/>
            <person name="Nazario-Yepiz N."/>
            <person name="Abreu-Goodger C."/>
            <person name="Machado C.A."/>
            <person name="Markow T.A."/>
        </authorList>
    </citation>
    <scope>NUCLEOTIDE SEQUENCE [LARGE SCALE GENOMIC DNA]</scope>
</reference>
<evidence type="ECO:0000313" key="8">
    <source>
        <dbReference type="RefSeq" id="XP_017855969.1"/>
    </source>
</evidence>
<dbReference type="Proteomes" id="UP000694904">
    <property type="component" value="Chromosome 2"/>
</dbReference>
<feature type="domain" description="GST C-terminal" evidence="6">
    <location>
        <begin position="925"/>
        <end position="1054"/>
    </location>
</feature>
<dbReference type="Pfam" id="PF00043">
    <property type="entry name" value="GST_C"/>
    <property type="match status" value="1"/>
</dbReference>
<gene>
    <name evidence="8" type="primary">LOC108608874</name>
</gene>
<dbReference type="PROSITE" id="PS50405">
    <property type="entry name" value="GST_CTER"/>
    <property type="match status" value="1"/>
</dbReference>
<dbReference type="SUPFAM" id="SSF47616">
    <property type="entry name" value="GST C-terminal domain-like"/>
    <property type="match status" value="1"/>
</dbReference>
<dbReference type="SFLD" id="SFLDS00019">
    <property type="entry name" value="Glutathione_Transferase_(cytos"/>
    <property type="match status" value="1"/>
</dbReference>
<feature type="compositionally biased region" description="Polar residues" evidence="4">
    <location>
        <begin position="557"/>
        <end position="569"/>
    </location>
</feature>
<feature type="compositionally biased region" description="Polar residues" evidence="4">
    <location>
        <begin position="445"/>
        <end position="460"/>
    </location>
</feature>
<dbReference type="Pfam" id="PF04500">
    <property type="entry name" value="FLYWCH"/>
    <property type="match status" value="4"/>
</dbReference>
<dbReference type="GeneID" id="108608874"/>
<feature type="region of interest" description="Disordered" evidence="4">
    <location>
        <begin position="554"/>
        <end position="595"/>
    </location>
</feature>
<evidence type="ECO:0000256" key="2">
    <source>
        <dbReference type="ARBA" id="ARBA00022771"/>
    </source>
</evidence>
<dbReference type="PANTHER" id="PTHR43969:SF7">
    <property type="entry name" value="GST-CONTAINING FLYWCH ZINC-FINGER PROTEIN"/>
    <property type="match status" value="1"/>
</dbReference>
<dbReference type="Gene3D" id="1.20.1050.10">
    <property type="match status" value="1"/>
</dbReference>
<dbReference type="InterPro" id="IPR007588">
    <property type="entry name" value="Znf_FLYWCH"/>
</dbReference>
<reference evidence="8" key="3">
    <citation type="submission" date="2025-08" db="UniProtKB">
        <authorList>
            <consortium name="RefSeq"/>
        </authorList>
    </citation>
    <scope>IDENTIFICATION</scope>
    <source>
        <tissue evidence="8">Whole organism</tissue>
    </source>
</reference>
<feature type="compositionally biased region" description="Low complexity" evidence="4">
    <location>
        <begin position="580"/>
        <end position="589"/>
    </location>
</feature>
<keyword evidence="1" id="KW-0479">Metal-binding</keyword>
<dbReference type="Gene3D" id="2.20.25.240">
    <property type="match status" value="4"/>
</dbReference>
<dbReference type="Gene3D" id="3.40.30.10">
    <property type="entry name" value="Glutaredoxin"/>
    <property type="match status" value="1"/>
</dbReference>
<dbReference type="SUPFAM" id="SSF52833">
    <property type="entry name" value="Thioredoxin-like"/>
    <property type="match status" value="1"/>
</dbReference>
<dbReference type="PROSITE" id="PS50404">
    <property type="entry name" value="GST_NTER"/>
    <property type="match status" value="1"/>
</dbReference>
<protein>
    <submittedName>
        <fullName evidence="8">Uncharacterized protein LOC108608874 isoform X1</fullName>
    </submittedName>
</protein>
<dbReference type="PANTHER" id="PTHR43969">
    <property type="entry name" value="GLUTATHIONE S TRANSFERASE D10, ISOFORM A-RELATED"/>
    <property type="match status" value="1"/>
</dbReference>
<dbReference type="InterPro" id="IPR004045">
    <property type="entry name" value="Glutathione_S-Trfase_N"/>
</dbReference>
<reference evidence="7" key="1">
    <citation type="journal article" date="1997" name="Nucleic Acids Res.">
        <title>tRNAscan-SE: a program for improved detection of transfer RNA genes in genomic sequence.</title>
        <authorList>
            <person name="Lowe T.M."/>
            <person name="Eddy S.R."/>
        </authorList>
    </citation>
    <scope>NUCLEOTIDE SEQUENCE [LARGE SCALE GENOMIC DNA]</scope>
</reference>
<evidence type="ECO:0000256" key="1">
    <source>
        <dbReference type="ARBA" id="ARBA00022723"/>
    </source>
</evidence>
<dbReference type="SFLD" id="SFLDG00358">
    <property type="entry name" value="Main_(cytGST)"/>
    <property type="match status" value="1"/>
</dbReference>
<name>A0ABM1NLY3_DROAR</name>
<dbReference type="InterPro" id="IPR010987">
    <property type="entry name" value="Glutathione-S-Trfase_C-like"/>
</dbReference>
<proteinExistence type="predicted"/>
<accession>A0ABM1NLY3</accession>
<evidence type="ECO:0000313" key="7">
    <source>
        <dbReference type="Proteomes" id="UP000694904"/>
    </source>
</evidence>
<dbReference type="RefSeq" id="XP_017855969.1">
    <property type="nucleotide sequence ID" value="XM_018000480.1"/>
</dbReference>
<dbReference type="CDD" id="cd00570">
    <property type="entry name" value="GST_N_family"/>
    <property type="match status" value="1"/>
</dbReference>